<comment type="caution">
    <text evidence="1">The sequence shown here is derived from an EMBL/GenBank/DDBJ whole genome shotgun (WGS) entry which is preliminary data.</text>
</comment>
<dbReference type="Pfam" id="PF01487">
    <property type="entry name" value="DHquinase_I"/>
    <property type="match status" value="1"/>
</dbReference>
<evidence type="ECO:0008006" key="3">
    <source>
        <dbReference type="Google" id="ProtNLM"/>
    </source>
</evidence>
<dbReference type="InterPro" id="IPR013785">
    <property type="entry name" value="Aldolase_TIM"/>
</dbReference>
<dbReference type="GO" id="GO:0009423">
    <property type="term" value="P:chorismate biosynthetic process"/>
    <property type="evidence" value="ECO:0007669"/>
    <property type="project" value="TreeGrafter"/>
</dbReference>
<reference evidence="1 2" key="1">
    <citation type="submission" date="2021-09" db="EMBL/GenBank/DDBJ databases">
        <title>Genomic insights and catalytic innovation underlie evolution of tropane alkaloids biosynthesis.</title>
        <authorList>
            <person name="Wang Y.-J."/>
            <person name="Tian T."/>
            <person name="Huang J.-P."/>
            <person name="Huang S.-X."/>
        </authorList>
    </citation>
    <scope>NUCLEOTIDE SEQUENCE [LARGE SCALE GENOMIC DNA]</scope>
    <source>
        <strain evidence="1">KIB-2018</strain>
        <tissue evidence="1">Leaf</tissue>
    </source>
</reference>
<dbReference type="InterPro" id="IPR001381">
    <property type="entry name" value="DHquinase_I"/>
</dbReference>
<dbReference type="EMBL" id="JAIWQS010000007">
    <property type="protein sequence ID" value="KAJ8759705.1"/>
    <property type="molecule type" value="Genomic_DNA"/>
</dbReference>
<dbReference type="PANTHER" id="PTHR21089:SF1">
    <property type="entry name" value="BIFUNCTIONAL 3-DEHYDROQUINATE DEHYDRATASE_SHIKIMATE DEHYDROGENASE, CHLOROPLASTIC"/>
    <property type="match status" value="1"/>
</dbReference>
<evidence type="ECO:0000313" key="1">
    <source>
        <dbReference type="EMBL" id="KAJ8759705.1"/>
    </source>
</evidence>
<dbReference type="GO" id="GO:0004764">
    <property type="term" value="F:shikimate 3-dehydrogenase (NADP+) activity"/>
    <property type="evidence" value="ECO:0007669"/>
    <property type="project" value="InterPro"/>
</dbReference>
<dbReference type="GO" id="GO:0003855">
    <property type="term" value="F:3-dehydroquinate dehydratase activity"/>
    <property type="evidence" value="ECO:0007669"/>
    <property type="project" value="InterPro"/>
</dbReference>
<dbReference type="Gene3D" id="3.20.20.70">
    <property type="entry name" value="Aldolase class I"/>
    <property type="match status" value="1"/>
</dbReference>
<sequence length="82" mass="9064">MELGADFIDIKFKKTPSTEDIGDLVAAIQATGVDIVKVATTALDITDNAQLLSDPIWGMKWYTPVVYYICVVYELNSSICNF</sequence>
<organism evidence="1 2">
    <name type="scientific">Erythroxylum novogranatense</name>
    <dbReference type="NCBI Taxonomy" id="1862640"/>
    <lineage>
        <taxon>Eukaryota</taxon>
        <taxon>Viridiplantae</taxon>
        <taxon>Streptophyta</taxon>
        <taxon>Embryophyta</taxon>
        <taxon>Tracheophyta</taxon>
        <taxon>Spermatophyta</taxon>
        <taxon>Magnoliopsida</taxon>
        <taxon>eudicotyledons</taxon>
        <taxon>Gunneridae</taxon>
        <taxon>Pentapetalae</taxon>
        <taxon>rosids</taxon>
        <taxon>fabids</taxon>
        <taxon>Malpighiales</taxon>
        <taxon>Erythroxylaceae</taxon>
        <taxon>Erythroxylum</taxon>
    </lineage>
</organism>
<evidence type="ECO:0000313" key="2">
    <source>
        <dbReference type="Proteomes" id="UP001159364"/>
    </source>
</evidence>
<proteinExistence type="predicted"/>
<protein>
    <recommendedName>
        <fullName evidence="3">4-(hydroxymethyl)-2-furancarboxaldehyde-phosphate synthase</fullName>
    </recommendedName>
</protein>
<dbReference type="Proteomes" id="UP001159364">
    <property type="component" value="Linkage Group LG07"/>
</dbReference>
<gene>
    <name evidence="1" type="ORF">K2173_009806</name>
</gene>
<dbReference type="AlphaFoldDB" id="A0AAV8T0D0"/>
<keyword evidence="2" id="KW-1185">Reference proteome</keyword>
<dbReference type="InterPro" id="IPR022893">
    <property type="entry name" value="Shikimate_DH_fam"/>
</dbReference>
<name>A0AAV8T0D0_9ROSI</name>
<dbReference type="SUPFAM" id="SSF51569">
    <property type="entry name" value="Aldolase"/>
    <property type="match status" value="1"/>
</dbReference>
<dbReference type="PANTHER" id="PTHR21089">
    <property type="entry name" value="SHIKIMATE DEHYDROGENASE"/>
    <property type="match status" value="1"/>
</dbReference>
<dbReference type="GO" id="GO:0019632">
    <property type="term" value="P:shikimate metabolic process"/>
    <property type="evidence" value="ECO:0007669"/>
    <property type="project" value="TreeGrafter"/>
</dbReference>
<accession>A0AAV8T0D0</accession>